<evidence type="ECO:0000259" key="1">
    <source>
        <dbReference type="Pfam" id="PF04230"/>
    </source>
</evidence>
<dbReference type="InterPro" id="IPR007345">
    <property type="entry name" value="Polysacch_pyruvyl_Trfase"/>
</dbReference>
<proteinExistence type="predicted"/>
<organism evidence="2 3">
    <name type="scientific">Candidatus Nitrosotenuis uzonensis</name>
    <dbReference type="NCBI Taxonomy" id="1407055"/>
    <lineage>
        <taxon>Archaea</taxon>
        <taxon>Nitrososphaerota</taxon>
        <taxon>Candidatus Nitrosotenuis</taxon>
    </lineage>
</organism>
<evidence type="ECO:0000313" key="3">
    <source>
        <dbReference type="Proteomes" id="UP000655759"/>
    </source>
</evidence>
<feature type="domain" description="Polysaccharide pyruvyl transferase" evidence="1">
    <location>
        <begin position="43"/>
        <end position="301"/>
    </location>
</feature>
<dbReference type="Pfam" id="PF04230">
    <property type="entry name" value="PS_pyruv_trans"/>
    <property type="match status" value="1"/>
</dbReference>
<evidence type="ECO:0000313" key="2">
    <source>
        <dbReference type="EMBL" id="CAE6486979.1"/>
    </source>
</evidence>
<sequence length="380" mass="44225">MVVGFQKVSKTSTIIMSHEQDALMKIIELGGKVVEGVQVGRGNAGDTAVGDAFSYLFQKEFPNSKVQFMQSRKIFTKQDVDEINKADVLFLAGGGLFLYDTFRNDVSDWQWGISPELIEMIKIPIVVYALGYNKFRGQREFKKCFNDTINKLVEKSVFFSLRNSGSIRSIRRHIDFQLRDKVQLNFCPTLLLREKFQFHKSKTKSVAFVLGGDRIMNRHKNLETFVQHIQTFVDYLKKQGYETILINHLHDYWIARYVKFDRFIELFDRPSEYIYEVYSEIDTVISDRGHGQMVPFSCGCKILSPVSHDKLNWFLEDIELEEFGIEESDEELSNKLISKFNKLHEIDWPQIHAAKMAKISKTNHDNMIMLKSKLRKTISL</sequence>
<comment type="caution">
    <text evidence="2">The sequence shown here is derived from an EMBL/GenBank/DDBJ whole genome shotgun (WGS) entry which is preliminary data.</text>
</comment>
<protein>
    <recommendedName>
        <fullName evidence="1">Polysaccharide pyruvyl transferase domain-containing protein</fullName>
    </recommendedName>
</protein>
<gene>
    <name evidence="2" type="ORF">NUZ5A_20242</name>
</gene>
<dbReference type="AlphaFoldDB" id="A0A812ETT7"/>
<reference evidence="2" key="1">
    <citation type="submission" date="2021-02" db="EMBL/GenBank/DDBJ databases">
        <authorList>
            <person name="Han P."/>
        </authorList>
    </citation>
    <scope>NUCLEOTIDE SEQUENCE</scope>
    <source>
        <strain evidence="2">Candidatus Nitrosotenuis uzonensis 5A</strain>
    </source>
</reference>
<name>A0A812ETT7_9ARCH</name>
<accession>A0A812ETT7</accession>
<dbReference type="EMBL" id="CAJNAQ010000002">
    <property type="protein sequence ID" value="CAE6486979.1"/>
    <property type="molecule type" value="Genomic_DNA"/>
</dbReference>
<dbReference type="Proteomes" id="UP000655759">
    <property type="component" value="Unassembled WGS sequence"/>
</dbReference>